<proteinExistence type="predicted"/>
<dbReference type="AlphaFoldDB" id="A0A4R6RZP5"/>
<organism evidence="1 2">
    <name type="scientific">Labedaea rhizosphaerae</name>
    <dbReference type="NCBI Taxonomy" id="598644"/>
    <lineage>
        <taxon>Bacteria</taxon>
        <taxon>Bacillati</taxon>
        <taxon>Actinomycetota</taxon>
        <taxon>Actinomycetes</taxon>
        <taxon>Pseudonocardiales</taxon>
        <taxon>Pseudonocardiaceae</taxon>
        <taxon>Labedaea</taxon>
    </lineage>
</organism>
<dbReference type="OrthoDB" id="2596042at2"/>
<reference evidence="1 2" key="1">
    <citation type="submission" date="2019-03" db="EMBL/GenBank/DDBJ databases">
        <title>Genomic Encyclopedia of Type Strains, Phase IV (KMG-IV): sequencing the most valuable type-strain genomes for metagenomic binning, comparative biology and taxonomic classification.</title>
        <authorList>
            <person name="Goeker M."/>
        </authorList>
    </citation>
    <scope>NUCLEOTIDE SEQUENCE [LARGE SCALE GENOMIC DNA]</scope>
    <source>
        <strain evidence="1 2">DSM 45361</strain>
    </source>
</reference>
<dbReference type="RefSeq" id="WP_133853651.1">
    <property type="nucleotide sequence ID" value="NZ_SNXZ01000008.1"/>
</dbReference>
<keyword evidence="2" id="KW-1185">Reference proteome</keyword>
<evidence type="ECO:0000313" key="1">
    <source>
        <dbReference type="EMBL" id="TDP92107.1"/>
    </source>
</evidence>
<dbReference type="SUPFAM" id="SSF51182">
    <property type="entry name" value="RmlC-like cupins"/>
    <property type="match status" value="1"/>
</dbReference>
<dbReference type="InterPro" id="IPR011051">
    <property type="entry name" value="RmlC_Cupin_sf"/>
</dbReference>
<dbReference type="Proteomes" id="UP000295444">
    <property type="component" value="Unassembled WGS sequence"/>
</dbReference>
<name>A0A4R6RZP5_LABRH</name>
<dbReference type="EMBL" id="SNXZ01000008">
    <property type="protein sequence ID" value="TDP92107.1"/>
    <property type="molecule type" value="Genomic_DNA"/>
</dbReference>
<sequence length="208" mass="23525">MPTTLPALADLAERIGTDTAPWSLVHKRFRSWIERPGLRETLGTHLRGLPPDEAQAVKARSRETTTHFAWCLRDRPGEPFTFWLHEYKPQRDWLPGYADSVHNHRYHFCTTILSGGYRHERFDAYIDPAVELVTAVRLTCGDSYATGASGYLLADEFHRIPHACDGTMTFLVKSRPVTTSSLSFDPATGLGHRHVPVESRLTTLAERL</sequence>
<evidence type="ECO:0000313" key="2">
    <source>
        <dbReference type="Proteomes" id="UP000295444"/>
    </source>
</evidence>
<accession>A0A4R6RZP5</accession>
<gene>
    <name evidence="1" type="ORF">EV186_108320</name>
</gene>
<comment type="caution">
    <text evidence="1">The sequence shown here is derived from an EMBL/GenBank/DDBJ whole genome shotgun (WGS) entry which is preliminary data.</text>
</comment>
<protein>
    <submittedName>
        <fullName evidence="1">Uncharacterized protein</fullName>
    </submittedName>
</protein>